<feature type="transmembrane region" description="Helical" evidence="1">
    <location>
        <begin position="12"/>
        <end position="37"/>
    </location>
</feature>
<keyword evidence="1" id="KW-0812">Transmembrane</keyword>
<protein>
    <submittedName>
        <fullName evidence="3">DUF4212 domain-containing protein</fullName>
    </submittedName>
</protein>
<keyword evidence="1" id="KW-0472">Membrane</keyword>
<reference evidence="3 4" key="1">
    <citation type="submission" date="2018-01" db="EMBL/GenBank/DDBJ databases">
        <title>Whole genome analyses suggest that Burkholderia sensu lato contains two further novel genera in the rhizoxinica-symbiotica group Mycetohabitans gen. nov., and Trinickia gen. nov.: implications for the evolution of diazotrophy and nodulation in the Burkholderiaceae.</title>
        <authorList>
            <person name="Estrada-de los Santos P."/>
            <person name="Palmer M."/>
            <person name="Chavez-Ramirez B."/>
            <person name="Beukes C."/>
            <person name="Steenkamp E.T."/>
            <person name="Hirsch A.M."/>
            <person name="Manyaka P."/>
            <person name="Maluk M."/>
            <person name="Lafos M."/>
            <person name="Crook M."/>
            <person name="Gross E."/>
            <person name="Simon M.F."/>
            <person name="Bueno dos Reis Junior F."/>
            <person name="Poole P.S."/>
            <person name="Venter S.N."/>
            <person name="James E.K."/>
        </authorList>
    </citation>
    <scope>NUCLEOTIDE SEQUENCE [LARGE SCALE GENOMIC DNA]</scope>
    <source>
        <strain evidence="3 4">GIMN1.004</strain>
    </source>
</reference>
<evidence type="ECO:0000256" key="1">
    <source>
        <dbReference type="SAM" id="Phobius"/>
    </source>
</evidence>
<keyword evidence="1" id="KW-1133">Transmembrane helix</keyword>
<proteinExistence type="predicted"/>
<feature type="domain" description="Sodium symporter small subunit" evidence="2">
    <location>
        <begin position="6"/>
        <end position="77"/>
    </location>
</feature>
<dbReference type="EMBL" id="PNYA01000016">
    <property type="protein sequence ID" value="PMS18186.1"/>
    <property type="molecule type" value="Genomic_DNA"/>
</dbReference>
<evidence type="ECO:0000313" key="3">
    <source>
        <dbReference type="EMBL" id="PMS18186.1"/>
    </source>
</evidence>
<gene>
    <name evidence="3" type="ORF">C0Z18_18040</name>
</gene>
<comment type="caution">
    <text evidence="3">The sequence shown here is derived from an EMBL/GenBank/DDBJ whole genome shotgun (WGS) entry which is preliminary data.</text>
</comment>
<dbReference type="NCBIfam" id="TIGR03647">
    <property type="entry name" value="Na_symport_sm"/>
    <property type="match status" value="1"/>
</dbReference>
<dbReference type="OrthoDB" id="9797746at2"/>
<keyword evidence="4" id="KW-1185">Reference proteome</keyword>
<dbReference type="Pfam" id="PF13937">
    <property type="entry name" value="DUF4212"/>
    <property type="match status" value="1"/>
</dbReference>
<accession>A0A2N7VM21</accession>
<dbReference type="Proteomes" id="UP000235616">
    <property type="component" value="Unassembled WGS sequence"/>
</dbReference>
<evidence type="ECO:0000259" key="2">
    <source>
        <dbReference type="Pfam" id="PF13937"/>
    </source>
</evidence>
<evidence type="ECO:0000313" key="4">
    <source>
        <dbReference type="Proteomes" id="UP000235616"/>
    </source>
</evidence>
<feature type="transmembrane region" description="Helical" evidence="1">
    <location>
        <begin position="49"/>
        <end position="70"/>
    </location>
</feature>
<name>A0A2N7VM21_9BURK</name>
<sequence length="96" mass="10698">MMLAHRRYWRFNVILISVLMLIGFAVSFVVPLFARALSSVRVGGFRLPFYLGAQGAIVIYLLLIAVYIVGMTRADRRLRQAAADDAASDVTHEAAR</sequence>
<dbReference type="InterPro" id="IPR019886">
    <property type="entry name" value="Na_symporter_ssu"/>
</dbReference>
<dbReference type="AlphaFoldDB" id="A0A2N7VM21"/>
<organism evidence="3 4">
    <name type="scientific">Trinickia dabaoshanensis</name>
    <dbReference type="NCBI Taxonomy" id="564714"/>
    <lineage>
        <taxon>Bacteria</taxon>
        <taxon>Pseudomonadati</taxon>
        <taxon>Pseudomonadota</taxon>
        <taxon>Betaproteobacteria</taxon>
        <taxon>Burkholderiales</taxon>
        <taxon>Burkholderiaceae</taxon>
        <taxon>Trinickia</taxon>
    </lineage>
</organism>